<protein>
    <submittedName>
        <fullName evidence="6">LacI family DNA-binding transcriptional regulator</fullName>
    </submittedName>
</protein>
<evidence type="ECO:0000313" key="6">
    <source>
        <dbReference type="EMBL" id="MFC6334027.1"/>
    </source>
</evidence>
<name>A0ABW1V5F8_9BACL</name>
<dbReference type="Gene3D" id="3.40.50.2300">
    <property type="match status" value="2"/>
</dbReference>
<dbReference type="SUPFAM" id="SSF53822">
    <property type="entry name" value="Periplasmic binding protein-like I"/>
    <property type="match status" value="1"/>
</dbReference>
<evidence type="ECO:0000259" key="4">
    <source>
        <dbReference type="PROSITE" id="PS50932"/>
    </source>
</evidence>
<dbReference type="InterPro" id="IPR010982">
    <property type="entry name" value="Lambda_DNA-bd_dom_sf"/>
</dbReference>
<sequence length="347" mass="38919">MKKVEINSIEVARLAGVSRSTVSRVINNYSNVPQKTREKVMKAIKELNYFPNVSAQMLAGKKSRTIGLFMVSSGEIAVDVLTNMMIVSVIENASDLNYYVLTYIIRDVSDEAAINNVREIFYQRRIDGGIFIGTKQDEPFVDELIAEGFIVGIFDQEHTGTPAPNRIVANFNNESGMKQAIAYLLGLGHRQIGLINGDRSRLSGMAKYEGFHGAMRQHGLEIQPDWIIDGDFTEDAGYNAIKELLQRAEQIPTAIIAANDSVAFGAVRALREHGMKVPEHMSIIGFDDHVLSEKHSPPLTTVRVDFKHLFKELMQAVIEQIEQQSDSIKEVRYDCTLIIRDSCRRLD</sequence>
<dbReference type="PROSITE" id="PS50932">
    <property type="entry name" value="HTH_LACI_2"/>
    <property type="match status" value="1"/>
</dbReference>
<dbReference type="PANTHER" id="PTHR30146">
    <property type="entry name" value="LACI-RELATED TRANSCRIPTIONAL REPRESSOR"/>
    <property type="match status" value="1"/>
</dbReference>
<dbReference type="InterPro" id="IPR028082">
    <property type="entry name" value="Peripla_BP_I"/>
</dbReference>
<comment type="caution">
    <text evidence="6">The sequence shown here is derived from an EMBL/GenBank/DDBJ whole genome shotgun (WGS) entry which is preliminary data.</text>
</comment>
<dbReference type="Proteomes" id="UP001596233">
    <property type="component" value="Unassembled WGS sequence"/>
</dbReference>
<dbReference type="CDD" id="cd01392">
    <property type="entry name" value="HTH_LacI"/>
    <property type="match status" value="1"/>
</dbReference>
<dbReference type="Gene3D" id="1.10.260.40">
    <property type="entry name" value="lambda repressor-like DNA-binding domains"/>
    <property type="match status" value="1"/>
</dbReference>
<keyword evidence="3" id="KW-0804">Transcription</keyword>
<dbReference type="EMBL" id="JBHSTE010000005">
    <property type="protein sequence ID" value="MFC6334027.1"/>
    <property type="molecule type" value="Genomic_DNA"/>
</dbReference>
<evidence type="ECO:0000313" key="7">
    <source>
        <dbReference type="Proteomes" id="UP001596233"/>
    </source>
</evidence>
<evidence type="ECO:0000256" key="2">
    <source>
        <dbReference type="ARBA" id="ARBA00023125"/>
    </source>
</evidence>
<evidence type="ECO:0000256" key="3">
    <source>
        <dbReference type="ARBA" id="ARBA00023163"/>
    </source>
</evidence>
<proteinExistence type="predicted"/>
<gene>
    <name evidence="6" type="ORF">ACFP56_15470</name>
</gene>
<dbReference type="CDD" id="cd06267">
    <property type="entry name" value="PBP1_LacI_sugar_binding-like"/>
    <property type="match status" value="1"/>
</dbReference>
<accession>A0ABW1V5F8</accession>
<evidence type="ECO:0000256" key="1">
    <source>
        <dbReference type="ARBA" id="ARBA00023015"/>
    </source>
</evidence>
<feature type="domain" description="HTH lacI-type" evidence="4">
    <location>
        <begin position="6"/>
        <end position="60"/>
    </location>
</feature>
<keyword evidence="2 6" id="KW-0238">DNA-binding</keyword>
<dbReference type="GO" id="GO:0003677">
    <property type="term" value="F:DNA binding"/>
    <property type="evidence" value="ECO:0007669"/>
    <property type="project" value="UniProtKB-KW"/>
</dbReference>
<dbReference type="SMART" id="SM00354">
    <property type="entry name" value="HTH_LACI"/>
    <property type="match status" value="1"/>
</dbReference>
<organism evidence="6 7">
    <name type="scientific">Paenibacillus septentrionalis</name>
    <dbReference type="NCBI Taxonomy" id="429342"/>
    <lineage>
        <taxon>Bacteria</taxon>
        <taxon>Bacillati</taxon>
        <taxon>Bacillota</taxon>
        <taxon>Bacilli</taxon>
        <taxon>Bacillales</taxon>
        <taxon>Paenibacillaceae</taxon>
        <taxon>Paenibacillus</taxon>
    </lineage>
</organism>
<dbReference type="InterPro" id="IPR046335">
    <property type="entry name" value="LacI/GalR-like_sensor"/>
</dbReference>
<dbReference type="PROSITE" id="PS50943">
    <property type="entry name" value="HTH_CROC1"/>
    <property type="match status" value="1"/>
</dbReference>
<keyword evidence="7" id="KW-1185">Reference proteome</keyword>
<dbReference type="InterPro" id="IPR001387">
    <property type="entry name" value="Cro/C1-type_HTH"/>
</dbReference>
<dbReference type="PANTHER" id="PTHR30146:SF109">
    <property type="entry name" value="HTH-TYPE TRANSCRIPTIONAL REGULATOR GALS"/>
    <property type="match status" value="1"/>
</dbReference>
<feature type="domain" description="HTH cro/C1-type" evidence="5">
    <location>
        <begin position="10"/>
        <end position="50"/>
    </location>
</feature>
<dbReference type="SUPFAM" id="SSF47413">
    <property type="entry name" value="lambda repressor-like DNA-binding domains"/>
    <property type="match status" value="1"/>
</dbReference>
<reference evidence="7" key="1">
    <citation type="journal article" date="2019" name="Int. J. Syst. Evol. Microbiol.">
        <title>The Global Catalogue of Microorganisms (GCM) 10K type strain sequencing project: providing services to taxonomists for standard genome sequencing and annotation.</title>
        <authorList>
            <consortium name="The Broad Institute Genomics Platform"/>
            <consortium name="The Broad Institute Genome Sequencing Center for Infectious Disease"/>
            <person name="Wu L."/>
            <person name="Ma J."/>
        </authorList>
    </citation>
    <scope>NUCLEOTIDE SEQUENCE [LARGE SCALE GENOMIC DNA]</scope>
    <source>
        <strain evidence="7">PCU 280</strain>
    </source>
</reference>
<keyword evidence="1" id="KW-0805">Transcription regulation</keyword>
<dbReference type="InterPro" id="IPR000843">
    <property type="entry name" value="HTH_LacI"/>
</dbReference>
<evidence type="ECO:0000259" key="5">
    <source>
        <dbReference type="PROSITE" id="PS50943"/>
    </source>
</evidence>
<dbReference type="Pfam" id="PF00356">
    <property type="entry name" value="LacI"/>
    <property type="match status" value="1"/>
</dbReference>
<dbReference type="RefSeq" id="WP_379236139.1">
    <property type="nucleotide sequence ID" value="NZ_JBHSTE010000005.1"/>
</dbReference>
<dbReference type="Pfam" id="PF13377">
    <property type="entry name" value="Peripla_BP_3"/>
    <property type="match status" value="1"/>
</dbReference>